<proteinExistence type="predicted"/>
<evidence type="ECO:0000313" key="1">
    <source>
        <dbReference type="EMBL" id="CVI20380.1"/>
    </source>
</evidence>
<name>A0A822V6J9_AGRTU</name>
<comment type="caution">
    <text evidence="1">The sequence shown here is derived from an EMBL/GenBank/DDBJ whole genome shotgun (WGS) entry which is preliminary data.</text>
</comment>
<gene>
    <name evidence="1" type="ORF">AGR4A_Lc10086</name>
</gene>
<protein>
    <submittedName>
        <fullName evidence="1">Uncharacterized protein</fullName>
    </submittedName>
</protein>
<reference evidence="1 2" key="1">
    <citation type="submission" date="2016-01" db="EMBL/GenBank/DDBJ databases">
        <authorList>
            <person name="Regsiter A."/>
            <person name="william w."/>
        </authorList>
    </citation>
    <scope>NUCLEOTIDE SEQUENCE [LARGE SCALE GENOMIC DNA]</scope>
    <source>
        <strain evidence="1 2">B6</strain>
    </source>
</reference>
<sequence length="25" mass="2920">MQRTNFGGIGMKFGFLDTYHPKKFV</sequence>
<accession>A0A822V6J9</accession>
<evidence type="ECO:0000313" key="2">
    <source>
        <dbReference type="Proteomes" id="UP000192074"/>
    </source>
</evidence>
<dbReference type="AlphaFoldDB" id="A0A822V6J9"/>
<organism evidence="1 2">
    <name type="scientific">Agrobacterium tumefaciens str. B6</name>
    <dbReference type="NCBI Taxonomy" id="1183423"/>
    <lineage>
        <taxon>Bacteria</taxon>
        <taxon>Pseudomonadati</taxon>
        <taxon>Pseudomonadota</taxon>
        <taxon>Alphaproteobacteria</taxon>
        <taxon>Hyphomicrobiales</taxon>
        <taxon>Rhizobiaceae</taxon>
        <taxon>Rhizobium/Agrobacterium group</taxon>
        <taxon>Agrobacterium</taxon>
        <taxon>Agrobacterium tumefaciens complex</taxon>
    </lineage>
</organism>
<dbReference type="Proteomes" id="UP000192074">
    <property type="component" value="Unassembled WGS sequence"/>
</dbReference>
<dbReference type="EMBL" id="FCNL01000027">
    <property type="protein sequence ID" value="CVI20380.1"/>
    <property type="molecule type" value="Genomic_DNA"/>
</dbReference>